<accession>A0AAF0GSP9</accession>
<name>A0AAF0GSP9_LATSK</name>
<dbReference type="AlphaFoldDB" id="A0AAF0GSP9"/>
<dbReference type="RefSeq" id="WP_157779305.1">
    <property type="nucleotide sequence ID" value="NZ_CP017273.1"/>
</dbReference>
<proteinExistence type="predicted"/>
<reference evidence="1" key="1">
    <citation type="submission" date="2023-04" db="EMBL/GenBank/DDBJ databases">
        <title>Novel strain of Lactilactobacillus sakei and use thereof.</title>
        <authorList>
            <person name="Kim S.Y."/>
        </authorList>
    </citation>
    <scope>NUCLEOTIDE SEQUENCE</scope>
    <source>
        <strain evidence="1">HUP1</strain>
    </source>
</reference>
<protein>
    <submittedName>
        <fullName evidence="1">Uncharacterized protein</fullName>
    </submittedName>
</protein>
<gene>
    <name evidence="1" type="ORF">QBD03_09145</name>
</gene>
<organism evidence="1 2">
    <name type="scientific">Latilactobacillus sakei</name>
    <name type="common">Lactobacillus sakei</name>
    <dbReference type="NCBI Taxonomy" id="1599"/>
    <lineage>
        <taxon>Bacteria</taxon>
        <taxon>Bacillati</taxon>
        <taxon>Bacillota</taxon>
        <taxon>Bacilli</taxon>
        <taxon>Lactobacillales</taxon>
        <taxon>Lactobacillaceae</taxon>
        <taxon>Latilactobacillus</taxon>
    </lineage>
</organism>
<evidence type="ECO:0000313" key="1">
    <source>
        <dbReference type="EMBL" id="WGI18896.1"/>
    </source>
</evidence>
<sequence length="49" mass="5907">MNKYSKAIFNVSRNRCGFYLADNIDYYISYLIIRQLYLFIFISELSTPK</sequence>
<evidence type="ECO:0000313" key="2">
    <source>
        <dbReference type="Proteomes" id="UP001179858"/>
    </source>
</evidence>
<dbReference type="EMBL" id="CP122959">
    <property type="protein sequence ID" value="WGI18896.1"/>
    <property type="molecule type" value="Genomic_DNA"/>
</dbReference>
<dbReference type="Proteomes" id="UP001179858">
    <property type="component" value="Chromosome"/>
</dbReference>